<evidence type="ECO:0000256" key="1">
    <source>
        <dbReference type="SAM" id="SignalP"/>
    </source>
</evidence>
<comment type="caution">
    <text evidence="2">The sequence shown here is derived from an EMBL/GenBank/DDBJ whole genome shotgun (WGS) entry which is preliminary data.</text>
</comment>
<evidence type="ECO:0000313" key="2">
    <source>
        <dbReference type="EMBL" id="RYB93710.1"/>
    </source>
</evidence>
<keyword evidence="3" id="KW-1185">Reference proteome</keyword>
<dbReference type="RefSeq" id="WP_129399068.1">
    <property type="nucleotide sequence ID" value="NZ_SDWT01000001.1"/>
</dbReference>
<dbReference type="AlphaFoldDB" id="A0A4Q2RWW6"/>
<gene>
    <name evidence="2" type="ORF">EUA93_04665</name>
</gene>
<feature type="signal peptide" evidence="1">
    <location>
        <begin position="1"/>
        <end position="19"/>
    </location>
</feature>
<keyword evidence="1" id="KW-0732">Signal</keyword>
<accession>A0A4Q2RWW6</accession>
<feature type="chain" id="PRO_5039039499" evidence="1">
    <location>
        <begin position="20"/>
        <end position="152"/>
    </location>
</feature>
<proteinExistence type="predicted"/>
<dbReference type="EMBL" id="SDWT01000001">
    <property type="protein sequence ID" value="RYB93710.1"/>
    <property type="molecule type" value="Genomic_DNA"/>
</dbReference>
<reference evidence="2 3" key="1">
    <citation type="submission" date="2019-01" db="EMBL/GenBank/DDBJ databases">
        <title>Novel species of Nocardioides.</title>
        <authorList>
            <person name="Liu Q."/>
            <person name="Xin Y.-H."/>
        </authorList>
    </citation>
    <scope>NUCLEOTIDE SEQUENCE [LARGE SCALE GENOMIC DNA]</scope>
    <source>
        <strain evidence="2 3">CGMCC 4.6882</strain>
    </source>
</reference>
<sequence length="152" mass="16935">MEFFTIAFSTFLGAAVALAAQRLAAAQDASRREEAALNNLILDLAAKRAFLVADDWHWTQDEVDRVVGSVKHARDLIREARLASRPRSAALPHLQQMTRSCNMFLELSERVDRERLKGALRQLAAELSREVDGLHRGDPRYILSDAPGSLAL</sequence>
<protein>
    <submittedName>
        <fullName evidence="2">Uncharacterized protein</fullName>
    </submittedName>
</protein>
<evidence type="ECO:0000313" key="3">
    <source>
        <dbReference type="Proteomes" id="UP000294071"/>
    </source>
</evidence>
<dbReference type="Proteomes" id="UP000294071">
    <property type="component" value="Unassembled WGS sequence"/>
</dbReference>
<organism evidence="2 3">
    <name type="scientific">Nocardioides oleivorans</name>
    <dbReference type="NCBI Taxonomy" id="273676"/>
    <lineage>
        <taxon>Bacteria</taxon>
        <taxon>Bacillati</taxon>
        <taxon>Actinomycetota</taxon>
        <taxon>Actinomycetes</taxon>
        <taxon>Propionibacteriales</taxon>
        <taxon>Nocardioidaceae</taxon>
        <taxon>Nocardioides</taxon>
    </lineage>
</organism>
<name>A0A4Q2RWW6_9ACTN</name>